<dbReference type="STRING" id="185007.SAMN02910350_00621"/>
<feature type="active site" description="Nucleophile" evidence="7">
    <location>
        <position position="30"/>
    </location>
</feature>
<protein>
    <recommendedName>
        <fullName evidence="6">Thioredoxin</fullName>
    </recommendedName>
</protein>
<feature type="site" description="Contributes to redox potential value" evidence="7">
    <location>
        <position position="31"/>
    </location>
</feature>
<keyword evidence="2" id="KW-0813">Transport</keyword>
<dbReference type="Pfam" id="PF00085">
    <property type="entry name" value="Thioredoxin"/>
    <property type="match status" value="1"/>
</dbReference>
<dbReference type="Proteomes" id="UP000184185">
    <property type="component" value="Unassembled WGS sequence"/>
</dbReference>
<evidence type="ECO:0000256" key="7">
    <source>
        <dbReference type="PIRSR" id="PIRSR000077-1"/>
    </source>
</evidence>
<dbReference type="CDD" id="cd02947">
    <property type="entry name" value="TRX_family"/>
    <property type="match status" value="1"/>
</dbReference>
<organism evidence="10 11">
    <name type="scientific">Pseudobutyrivibrio xylanivorans DSM 14809</name>
    <dbReference type="NCBI Taxonomy" id="1123012"/>
    <lineage>
        <taxon>Bacteria</taxon>
        <taxon>Bacillati</taxon>
        <taxon>Bacillota</taxon>
        <taxon>Clostridia</taxon>
        <taxon>Lachnospirales</taxon>
        <taxon>Lachnospiraceae</taxon>
        <taxon>Pseudobutyrivibrio</taxon>
    </lineage>
</organism>
<evidence type="ECO:0000256" key="8">
    <source>
        <dbReference type="PIRSR" id="PIRSR000077-4"/>
    </source>
</evidence>
<feature type="domain" description="Thioredoxin" evidence="9">
    <location>
        <begin position="1"/>
        <end position="105"/>
    </location>
</feature>
<proteinExistence type="inferred from homology"/>
<dbReference type="EMBL" id="FQYQ01000001">
    <property type="protein sequence ID" value="SHI35822.1"/>
    <property type="molecule type" value="Genomic_DNA"/>
</dbReference>
<dbReference type="PANTHER" id="PTHR45663:SF11">
    <property type="entry name" value="GEO12009P1"/>
    <property type="match status" value="1"/>
</dbReference>
<dbReference type="Gene3D" id="3.40.30.10">
    <property type="entry name" value="Glutaredoxin"/>
    <property type="match status" value="1"/>
</dbReference>
<evidence type="ECO:0000259" key="9">
    <source>
        <dbReference type="PROSITE" id="PS51352"/>
    </source>
</evidence>
<dbReference type="GO" id="GO:0005737">
    <property type="term" value="C:cytoplasm"/>
    <property type="evidence" value="ECO:0007669"/>
    <property type="project" value="TreeGrafter"/>
</dbReference>
<feature type="active site" description="Nucleophile" evidence="7">
    <location>
        <position position="33"/>
    </location>
</feature>
<dbReference type="PROSITE" id="PS51352">
    <property type="entry name" value="THIOREDOXIN_2"/>
    <property type="match status" value="1"/>
</dbReference>
<gene>
    <name evidence="10" type="ORF">SAMN02745725_00237</name>
</gene>
<keyword evidence="11" id="KW-1185">Reference proteome</keyword>
<dbReference type="RefSeq" id="WP_072911278.1">
    <property type="nucleotide sequence ID" value="NZ_FQYQ01000001.1"/>
</dbReference>
<evidence type="ECO:0000256" key="6">
    <source>
        <dbReference type="PIRNR" id="PIRNR000077"/>
    </source>
</evidence>
<evidence type="ECO:0000313" key="10">
    <source>
        <dbReference type="EMBL" id="SHI35822.1"/>
    </source>
</evidence>
<dbReference type="AlphaFoldDB" id="A0A1M6AHB8"/>
<evidence type="ECO:0000256" key="4">
    <source>
        <dbReference type="ARBA" id="ARBA00023157"/>
    </source>
</evidence>
<dbReference type="PIRSF" id="PIRSF000077">
    <property type="entry name" value="Thioredoxin"/>
    <property type="match status" value="1"/>
</dbReference>
<feature type="disulfide bond" description="Redox-active" evidence="8">
    <location>
        <begin position="30"/>
        <end position="33"/>
    </location>
</feature>
<dbReference type="SUPFAM" id="SSF52833">
    <property type="entry name" value="Thioredoxin-like"/>
    <property type="match status" value="1"/>
</dbReference>
<keyword evidence="3" id="KW-0249">Electron transport</keyword>
<dbReference type="OrthoDB" id="9790390at2"/>
<accession>A0A1M6AHB8</accession>
<dbReference type="InterPro" id="IPR005746">
    <property type="entry name" value="Thioredoxin"/>
</dbReference>
<reference evidence="10 11" key="1">
    <citation type="submission" date="2016-11" db="EMBL/GenBank/DDBJ databases">
        <authorList>
            <person name="Jaros S."/>
            <person name="Januszkiewicz K."/>
            <person name="Wedrychowicz H."/>
        </authorList>
    </citation>
    <scope>NUCLEOTIDE SEQUENCE [LARGE SCALE GENOMIC DNA]</scope>
    <source>
        <strain evidence="10 11">DSM 14809</strain>
    </source>
</reference>
<sequence>MAERIYADDFQAKVLDSPVPVLVDFYADSCIACKKLAPTLCDVEEDYEGKVSVFKVNTGYDTKLVQEYEILSNPTLIFFKNGEAVDRQIGAKDYDELTDWIDGLI</sequence>
<dbReference type="InterPro" id="IPR013766">
    <property type="entry name" value="Thioredoxin_domain"/>
</dbReference>
<evidence type="ECO:0000256" key="3">
    <source>
        <dbReference type="ARBA" id="ARBA00022982"/>
    </source>
</evidence>
<feature type="site" description="Contributes to redox potential value" evidence="7">
    <location>
        <position position="32"/>
    </location>
</feature>
<dbReference type="GO" id="GO:0015035">
    <property type="term" value="F:protein-disulfide reductase activity"/>
    <property type="evidence" value="ECO:0007669"/>
    <property type="project" value="InterPro"/>
</dbReference>
<evidence type="ECO:0000256" key="5">
    <source>
        <dbReference type="ARBA" id="ARBA00023284"/>
    </source>
</evidence>
<feature type="site" description="Deprotonates C-terminal active site Cys" evidence="7">
    <location>
        <position position="24"/>
    </location>
</feature>
<keyword evidence="5 8" id="KW-0676">Redox-active center</keyword>
<name>A0A1M6AHB8_PSEXY</name>
<keyword evidence="4 8" id="KW-1015">Disulfide bond</keyword>
<evidence type="ECO:0000313" key="11">
    <source>
        <dbReference type="Proteomes" id="UP000184185"/>
    </source>
</evidence>
<evidence type="ECO:0000256" key="1">
    <source>
        <dbReference type="ARBA" id="ARBA00008987"/>
    </source>
</evidence>
<evidence type="ECO:0000256" key="2">
    <source>
        <dbReference type="ARBA" id="ARBA00022448"/>
    </source>
</evidence>
<dbReference type="PANTHER" id="PTHR45663">
    <property type="entry name" value="GEO12009P1"/>
    <property type="match status" value="1"/>
</dbReference>
<comment type="similarity">
    <text evidence="1 6">Belongs to the thioredoxin family.</text>
</comment>
<dbReference type="InterPro" id="IPR036249">
    <property type="entry name" value="Thioredoxin-like_sf"/>
</dbReference>